<keyword evidence="9" id="KW-1185">Reference proteome</keyword>
<dbReference type="PROSITE" id="PS00086">
    <property type="entry name" value="CYTOCHROME_P450"/>
    <property type="match status" value="1"/>
</dbReference>
<keyword evidence="4 7" id="KW-0560">Oxidoreductase</keyword>
<dbReference type="CDD" id="cd11030">
    <property type="entry name" value="CYP105-like"/>
    <property type="match status" value="1"/>
</dbReference>
<dbReference type="AlphaFoldDB" id="A0A4R4WXV0"/>
<dbReference type="PANTHER" id="PTHR46696">
    <property type="entry name" value="P450, PUTATIVE (EUROFUNG)-RELATED"/>
    <property type="match status" value="1"/>
</dbReference>
<comment type="caution">
    <text evidence="8">The sequence shown here is derived from an EMBL/GenBank/DDBJ whole genome shotgun (WGS) entry which is preliminary data.</text>
</comment>
<dbReference type="InterPro" id="IPR002397">
    <property type="entry name" value="Cyt_P450_B"/>
</dbReference>
<name>A0A4R4WXV0_9ACTN</name>
<dbReference type="PANTHER" id="PTHR46696:SF1">
    <property type="entry name" value="CYTOCHROME P450 YJIB-RELATED"/>
    <property type="match status" value="1"/>
</dbReference>
<dbReference type="GO" id="GO:0016705">
    <property type="term" value="F:oxidoreductase activity, acting on paired donors, with incorporation or reduction of molecular oxygen"/>
    <property type="evidence" value="ECO:0007669"/>
    <property type="project" value="InterPro"/>
</dbReference>
<evidence type="ECO:0000256" key="1">
    <source>
        <dbReference type="ARBA" id="ARBA00010617"/>
    </source>
</evidence>
<protein>
    <submittedName>
        <fullName evidence="8">Cytochrome P450</fullName>
    </submittedName>
</protein>
<dbReference type="PRINTS" id="PR00385">
    <property type="entry name" value="P450"/>
</dbReference>
<dbReference type="PRINTS" id="PR00359">
    <property type="entry name" value="BP450"/>
</dbReference>
<evidence type="ECO:0000313" key="8">
    <source>
        <dbReference type="EMBL" id="TDD22571.1"/>
    </source>
</evidence>
<dbReference type="Gene3D" id="1.10.630.10">
    <property type="entry name" value="Cytochrome P450"/>
    <property type="match status" value="1"/>
</dbReference>
<keyword evidence="6 7" id="KW-0503">Monooxygenase</keyword>
<dbReference type="FunFam" id="1.10.630.10:FF:000018">
    <property type="entry name" value="Cytochrome P450 monooxygenase"/>
    <property type="match status" value="1"/>
</dbReference>
<gene>
    <name evidence="8" type="ORF">E1294_11250</name>
</gene>
<dbReference type="EMBL" id="SMKP01000024">
    <property type="protein sequence ID" value="TDD22571.1"/>
    <property type="molecule type" value="Genomic_DNA"/>
</dbReference>
<evidence type="ECO:0000256" key="4">
    <source>
        <dbReference type="ARBA" id="ARBA00023002"/>
    </source>
</evidence>
<keyword evidence="5 7" id="KW-0408">Iron</keyword>
<evidence type="ECO:0000256" key="7">
    <source>
        <dbReference type="RuleBase" id="RU000461"/>
    </source>
</evidence>
<evidence type="ECO:0000256" key="5">
    <source>
        <dbReference type="ARBA" id="ARBA00023004"/>
    </source>
</evidence>
<dbReference type="OrthoDB" id="4133219at2"/>
<dbReference type="SUPFAM" id="SSF48264">
    <property type="entry name" value="Cytochrome P450"/>
    <property type="match status" value="1"/>
</dbReference>
<organism evidence="8 9">
    <name type="scientific">Nonomuraea diastatica</name>
    <dbReference type="NCBI Taxonomy" id="1848329"/>
    <lineage>
        <taxon>Bacteria</taxon>
        <taxon>Bacillati</taxon>
        <taxon>Actinomycetota</taxon>
        <taxon>Actinomycetes</taxon>
        <taxon>Streptosporangiales</taxon>
        <taxon>Streptosporangiaceae</taxon>
        <taxon>Nonomuraea</taxon>
    </lineage>
</organism>
<evidence type="ECO:0000313" key="9">
    <source>
        <dbReference type="Proteomes" id="UP000294543"/>
    </source>
</evidence>
<dbReference type="GO" id="GO:0020037">
    <property type="term" value="F:heme binding"/>
    <property type="evidence" value="ECO:0007669"/>
    <property type="project" value="InterPro"/>
</dbReference>
<dbReference type="RefSeq" id="WP_132507564.1">
    <property type="nucleotide sequence ID" value="NZ_SMKP01000024.1"/>
</dbReference>
<keyword evidence="3 7" id="KW-0479">Metal-binding</keyword>
<reference evidence="8 9" key="1">
    <citation type="submission" date="2019-03" db="EMBL/GenBank/DDBJ databases">
        <title>Draft genome sequences of novel Actinobacteria.</title>
        <authorList>
            <person name="Sahin N."/>
            <person name="Ay H."/>
            <person name="Saygin H."/>
        </authorList>
    </citation>
    <scope>NUCLEOTIDE SEQUENCE [LARGE SCALE GENOMIC DNA]</scope>
    <source>
        <strain evidence="8 9">KC712</strain>
    </source>
</reference>
<evidence type="ECO:0000256" key="3">
    <source>
        <dbReference type="ARBA" id="ARBA00022723"/>
    </source>
</evidence>
<dbReference type="GO" id="GO:0005506">
    <property type="term" value="F:iron ion binding"/>
    <property type="evidence" value="ECO:0007669"/>
    <property type="project" value="InterPro"/>
</dbReference>
<accession>A0A4R4WXV0</accession>
<dbReference type="InterPro" id="IPR001128">
    <property type="entry name" value="Cyt_P450"/>
</dbReference>
<keyword evidence="2 7" id="KW-0349">Heme</keyword>
<proteinExistence type="inferred from homology"/>
<evidence type="ECO:0000256" key="2">
    <source>
        <dbReference type="ARBA" id="ARBA00022617"/>
    </source>
</evidence>
<dbReference type="InterPro" id="IPR017972">
    <property type="entry name" value="Cyt_P450_CS"/>
</dbReference>
<comment type="similarity">
    <text evidence="1 7">Belongs to the cytochrome P450 family.</text>
</comment>
<dbReference type="Proteomes" id="UP000294543">
    <property type="component" value="Unassembled WGS sequence"/>
</dbReference>
<evidence type="ECO:0000256" key="6">
    <source>
        <dbReference type="ARBA" id="ARBA00023033"/>
    </source>
</evidence>
<dbReference type="Pfam" id="PF00067">
    <property type="entry name" value="p450"/>
    <property type="match status" value="1"/>
</dbReference>
<dbReference type="GO" id="GO:0004497">
    <property type="term" value="F:monooxygenase activity"/>
    <property type="evidence" value="ECO:0007669"/>
    <property type="project" value="UniProtKB-KW"/>
</dbReference>
<sequence>MTDALQETPMFPMARVAGCPFDPPPELSRRSEQAPVSRVRLWDGSTTWMVTRYADVRALLADPRVSVDVAEPGFPHTNAVSKARDAQMKTLMQMDAPEHTVHRRRLTADFMVKKMEALRPTIQRIVDGLIDDLLAGPNPADLVETFALPVPSLVICELLGVPYADRAFFQRVAGKLVMDECDPAEAMAASEELNGYLEKLVEEKNAEPGDDVLSRLAVEQYRTGAMTRGEIATMGQLLLVAGHDTTANMIALGTTALLTNPEQLSAIRDGADPALVAGAVEELLRYLSITHTEARRVARDDLVIGGEVIRRGEGIIAVKSTANRDPAAFPDPDALDVHRNARHHVAFGYGAHQCLGQPLARVELQVVFGTLFRRVPTLALAVPPQDLTFKPDAVFYGVRDLPVTW</sequence>
<dbReference type="InterPro" id="IPR036396">
    <property type="entry name" value="Cyt_P450_sf"/>
</dbReference>